<accession>A0A699YP67</accession>
<dbReference type="AlphaFoldDB" id="A0A699YP67"/>
<name>A0A699YP67_HAELA</name>
<dbReference type="EMBL" id="BLLF01000373">
    <property type="protein sequence ID" value="GFH11095.1"/>
    <property type="molecule type" value="Genomic_DNA"/>
</dbReference>
<comment type="caution">
    <text evidence="1">The sequence shown here is derived from an EMBL/GenBank/DDBJ whole genome shotgun (WGS) entry which is preliminary data.</text>
</comment>
<dbReference type="Proteomes" id="UP000485058">
    <property type="component" value="Unassembled WGS sequence"/>
</dbReference>
<gene>
    <name evidence="1" type="ORF">HaLaN_06533</name>
</gene>
<evidence type="ECO:0000313" key="1">
    <source>
        <dbReference type="EMBL" id="GFH11095.1"/>
    </source>
</evidence>
<evidence type="ECO:0000313" key="2">
    <source>
        <dbReference type="Proteomes" id="UP000485058"/>
    </source>
</evidence>
<reference evidence="1 2" key="1">
    <citation type="submission" date="2020-02" db="EMBL/GenBank/DDBJ databases">
        <title>Draft genome sequence of Haematococcus lacustris strain NIES-144.</title>
        <authorList>
            <person name="Morimoto D."/>
            <person name="Nakagawa S."/>
            <person name="Yoshida T."/>
            <person name="Sawayama S."/>
        </authorList>
    </citation>
    <scope>NUCLEOTIDE SEQUENCE [LARGE SCALE GENOMIC DNA]</scope>
    <source>
        <strain evidence="1 2">NIES-144</strain>
    </source>
</reference>
<keyword evidence="2" id="KW-1185">Reference proteome</keyword>
<protein>
    <submittedName>
        <fullName evidence="1">Uncharacterized protein</fullName>
    </submittedName>
</protein>
<organism evidence="1 2">
    <name type="scientific">Haematococcus lacustris</name>
    <name type="common">Green alga</name>
    <name type="synonym">Haematococcus pluvialis</name>
    <dbReference type="NCBI Taxonomy" id="44745"/>
    <lineage>
        <taxon>Eukaryota</taxon>
        <taxon>Viridiplantae</taxon>
        <taxon>Chlorophyta</taxon>
        <taxon>core chlorophytes</taxon>
        <taxon>Chlorophyceae</taxon>
        <taxon>CS clade</taxon>
        <taxon>Chlamydomonadales</taxon>
        <taxon>Haematococcaceae</taxon>
        <taxon>Haematococcus</taxon>
    </lineage>
</organism>
<proteinExistence type="predicted"/>
<sequence length="130" mass="14082">MCAPRNAEAVAFIRACVSCQRQSPDLRKWVGVGNQVLVPAVGRSYSVRITNKTAPTRYPLIGESCAAYSQPLPPQALASSAVRTIPAAARYIFQQILLSCGFVRTPLATVMAVKPVSAMPWCMQRKLSNS</sequence>